<reference evidence="2 3" key="1">
    <citation type="submission" date="2021-03" db="EMBL/GenBank/DDBJ databases">
        <title>Genomic Encyclopedia of Type Strains, Phase IV (KMG-IV): sequencing the most valuable type-strain genomes for metagenomic binning, comparative biology and taxonomic classification.</title>
        <authorList>
            <person name="Goeker M."/>
        </authorList>
    </citation>
    <scope>NUCLEOTIDE SEQUENCE [LARGE SCALE GENOMIC DNA]</scope>
    <source>
        <strain evidence="2 3">DSM 40526</strain>
    </source>
</reference>
<accession>A0ABS4KWG7</accession>
<gene>
    <name evidence="2" type="ORF">J2Z77_000153</name>
</gene>
<dbReference type="Proteomes" id="UP001519310">
    <property type="component" value="Unassembled WGS sequence"/>
</dbReference>
<evidence type="ECO:0000313" key="3">
    <source>
        <dbReference type="Proteomes" id="UP001519310"/>
    </source>
</evidence>
<name>A0ABS4KWG7_STRAV</name>
<protein>
    <submittedName>
        <fullName evidence="2">Uncharacterized protein</fullName>
    </submittedName>
</protein>
<comment type="caution">
    <text evidence="2">The sequence shown here is derived from an EMBL/GenBank/DDBJ whole genome shotgun (WGS) entry which is preliminary data.</text>
</comment>
<feature type="region of interest" description="Disordered" evidence="1">
    <location>
        <begin position="1"/>
        <end position="37"/>
    </location>
</feature>
<organism evidence="2 3">
    <name type="scientific">Streptomyces avidinii</name>
    <dbReference type="NCBI Taxonomy" id="1895"/>
    <lineage>
        <taxon>Bacteria</taxon>
        <taxon>Bacillati</taxon>
        <taxon>Actinomycetota</taxon>
        <taxon>Actinomycetes</taxon>
        <taxon>Kitasatosporales</taxon>
        <taxon>Streptomycetaceae</taxon>
        <taxon>Streptomyces</taxon>
    </lineage>
</organism>
<keyword evidence="3" id="KW-1185">Reference proteome</keyword>
<evidence type="ECO:0000313" key="2">
    <source>
        <dbReference type="EMBL" id="MBP2034369.1"/>
    </source>
</evidence>
<proteinExistence type="predicted"/>
<dbReference type="EMBL" id="JAGGLQ010000001">
    <property type="protein sequence ID" value="MBP2034369.1"/>
    <property type="molecule type" value="Genomic_DNA"/>
</dbReference>
<evidence type="ECO:0000256" key="1">
    <source>
        <dbReference type="SAM" id="MobiDB-lite"/>
    </source>
</evidence>
<sequence>MRDPAIGEEVAPRLGNGGFPHAYDAIDQESPSSPGAA</sequence>